<dbReference type="PANTHER" id="PTHR42870">
    <property type="entry name" value="ACETYL-COA C-ACETYLTRANSFERASE"/>
    <property type="match status" value="1"/>
</dbReference>
<evidence type="ECO:0000256" key="22">
    <source>
        <dbReference type="ARBA" id="ARBA00031346"/>
    </source>
</evidence>
<keyword evidence="6" id="KW-0963">Cytoplasm</keyword>
<dbReference type="InterPro" id="IPR003033">
    <property type="entry name" value="SCP2_sterol-bd_dom"/>
</dbReference>
<evidence type="ECO:0000256" key="24">
    <source>
        <dbReference type="ARBA" id="ARBA00032316"/>
    </source>
</evidence>
<evidence type="ECO:0000313" key="41">
    <source>
        <dbReference type="Proteomes" id="UP000327044"/>
    </source>
</evidence>
<comment type="catalytic activity">
    <reaction evidence="28">
        <text>tetradecanoyl-CoA + acetyl-CoA = 3-oxohexadecanoyl-CoA + CoA</text>
        <dbReference type="Rhea" id="RHEA:18161"/>
        <dbReference type="ChEBI" id="CHEBI:57287"/>
        <dbReference type="ChEBI" id="CHEBI:57288"/>
        <dbReference type="ChEBI" id="CHEBI:57349"/>
        <dbReference type="ChEBI" id="CHEBI:57385"/>
        <dbReference type="EC" id="2.3.1.155"/>
    </reaction>
    <physiologicalReaction direction="right-to-left" evidence="28">
        <dbReference type="Rhea" id="RHEA:18163"/>
    </physiologicalReaction>
</comment>
<evidence type="ECO:0000256" key="19">
    <source>
        <dbReference type="ARBA" id="ARBA00030531"/>
    </source>
</evidence>
<dbReference type="EMBL" id="VVIM01000001">
    <property type="protein sequence ID" value="KAB0805213.1"/>
    <property type="molecule type" value="Genomic_DNA"/>
</dbReference>
<evidence type="ECO:0000256" key="1">
    <source>
        <dbReference type="ARBA" id="ARBA00004275"/>
    </source>
</evidence>
<dbReference type="InParanoid" id="A0A5N4B6N7"/>
<dbReference type="GO" id="GO:0008289">
    <property type="term" value="F:lipid binding"/>
    <property type="evidence" value="ECO:0007669"/>
    <property type="project" value="UniProtKB-KW"/>
</dbReference>
<sequence>MGRVFVIGVGMSKFVKPGTGGDYVDFAKEALCKALNDANVLIEQIKRAYVGYVYGDSCCGQRVIYESGMTGMPIFNMNNNSSSGGTALHAAKEAVEFSISDCVLALGFEKMERGTLKHDFKDRSSPLEKHIRIMSDLHGLSSEPFPVQLFSHAGMEHVKKYGTRLEHFAKIAYKNHKHSVNNPYAQCRDEYSLDEILKSPNIFGLLTKLQCCPISDGAAAAVLASEHFVRTHGLESRAVEVLGMEMCTDLPSSFDRTFINLVGFDMTRTVAQRLFQKTNRKPSDVQVVEVHDCFSVNELLTYEALGLCELGKAGEMIDRGDNTYGGKYVVNPSGGLISKGHPLGATGIAQCAELCYQIRGEAGKRQVEGATLALQHNLGFGGATVVALYALGMSSQYNDQTRKEVAMAKDELGFTVAPYFKILEQVLLLDEQNTIDKFRGIYGFKVQKRTGEEGYWLVNTKTGKVKPDVTFMSKEDDIVDLLTGKLDVQQAFSEGKIKLHGNIELALKLTELQKIALQQLVQSCNLIQEWCLRWRIPSIERVDFFIIINVKITCFPKIAMKPLFNAY</sequence>
<evidence type="ECO:0000256" key="6">
    <source>
        <dbReference type="ARBA" id="ARBA00022490"/>
    </source>
</evidence>
<evidence type="ECO:0000256" key="16">
    <source>
        <dbReference type="ARBA" id="ARBA00024509"/>
    </source>
</evidence>
<dbReference type="InterPro" id="IPR016039">
    <property type="entry name" value="Thiolase-like"/>
</dbReference>
<dbReference type="AlphaFoldDB" id="A0A5N4B6N7"/>
<evidence type="ECO:0000256" key="36">
    <source>
        <dbReference type="ARBA" id="ARBA00049542"/>
    </source>
</evidence>
<evidence type="ECO:0000256" key="35">
    <source>
        <dbReference type="ARBA" id="ARBA00049306"/>
    </source>
</evidence>
<evidence type="ECO:0000256" key="21">
    <source>
        <dbReference type="ARBA" id="ARBA00031275"/>
    </source>
</evidence>
<dbReference type="GO" id="GO:0006629">
    <property type="term" value="P:lipid metabolic process"/>
    <property type="evidence" value="ECO:0007669"/>
    <property type="project" value="UniProtKB-KW"/>
</dbReference>
<dbReference type="Pfam" id="PF02036">
    <property type="entry name" value="SCP2"/>
    <property type="match status" value="1"/>
</dbReference>
<comment type="catalytic activity">
    <reaction evidence="15">
        <text>propanoyl-CoA + tetradecanoyl-CoA = 3-oxo-2-methylhexadecanoyl-CoA + CoA</text>
        <dbReference type="Rhea" id="RHEA:46344"/>
        <dbReference type="ChEBI" id="CHEBI:57287"/>
        <dbReference type="ChEBI" id="CHEBI:57385"/>
        <dbReference type="ChEBI" id="CHEBI:57392"/>
        <dbReference type="ChEBI" id="CHEBI:86042"/>
    </reaction>
    <physiologicalReaction direction="right-to-left" evidence="15">
        <dbReference type="Rhea" id="RHEA:46346"/>
    </physiologicalReaction>
</comment>
<dbReference type="InterPro" id="IPR036527">
    <property type="entry name" value="SCP2_sterol-bd_dom_sf"/>
</dbReference>
<comment type="catalytic activity">
    <reaction evidence="31">
        <text>butanoyl-CoA + acetyl-CoA = 3-oxohexanoyl-CoA + CoA</text>
        <dbReference type="Rhea" id="RHEA:31111"/>
        <dbReference type="ChEBI" id="CHEBI:57287"/>
        <dbReference type="ChEBI" id="CHEBI:57288"/>
        <dbReference type="ChEBI" id="CHEBI:57371"/>
        <dbReference type="ChEBI" id="CHEBI:62418"/>
    </reaction>
    <physiologicalReaction direction="right-to-left" evidence="31">
        <dbReference type="Rhea" id="RHEA:31113"/>
    </physiologicalReaction>
</comment>
<evidence type="ECO:0000259" key="37">
    <source>
        <dbReference type="Pfam" id="PF00108"/>
    </source>
</evidence>
<dbReference type="PROSITE" id="PS00737">
    <property type="entry name" value="THIOLASE_2"/>
    <property type="match status" value="1"/>
</dbReference>
<dbReference type="EC" id="2.3.1.176" evidence="3"/>
<keyword evidence="41" id="KW-1185">Reference proteome</keyword>
<evidence type="ECO:0000256" key="8">
    <source>
        <dbReference type="ARBA" id="ARBA00023055"/>
    </source>
</evidence>
<dbReference type="OrthoDB" id="542135at2759"/>
<evidence type="ECO:0000256" key="30">
    <source>
        <dbReference type="ARBA" id="ARBA00048004"/>
    </source>
</evidence>
<organism evidence="40 41">
    <name type="scientific">Photinus pyralis</name>
    <name type="common">Common eastern firefly</name>
    <name type="synonym">Lampyris pyralis</name>
    <dbReference type="NCBI Taxonomy" id="7054"/>
    <lineage>
        <taxon>Eukaryota</taxon>
        <taxon>Metazoa</taxon>
        <taxon>Ecdysozoa</taxon>
        <taxon>Arthropoda</taxon>
        <taxon>Hexapoda</taxon>
        <taxon>Insecta</taxon>
        <taxon>Pterygota</taxon>
        <taxon>Neoptera</taxon>
        <taxon>Endopterygota</taxon>
        <taxon>Coleoptera</taxon>
        <taxon>Polyphaga</taxon>
        <taxon>Elateriformia</taxon>
        <taxon>Elateroidea</taxon>
        <taxon>Lampyridae</taxon>
        <taxon>Lampyrinae</taxon>
        <taxon>Photinus</taxon>
    </lineage>
</organism>
<dbReference type="SUPFAM" id="SSF55718">
    <property type="entry name" value="SCP-like"/>
    <property type="match status" value="1"/>
</dbReference>
<dbReference type="InterPro" id="IPR020613">
    <property type="entry name" value="Thiolase_CS"/>
</dbReference>
<evidence type="ECO:0000256" key="12">
    <source>
        <dbReference type="ARBA" id="ARBA00023315"/>
    </source>
</evidence>
<evidence type="ECO:0000259" key="39">
    <source>
        <dbReference type="Pfam" id="PF22691"/>
    </source>
</evidence>
<evidence type="ECO:0000256" key="17">
    <source>
        <dbReference type="ARBA" id="ARBA00024514"/>
    </source>
</evidence>
<gene>
    <name evidence="40" type="ORF">PPYR_02183</name>
</gene>
<comment type="function">
    <text evidence="27">Plays a crucial role in the peroxisomal oxidation of branched-chain fatty acids. Catalyzes the last step of the peroxisomal beta-oxidation of branched chain fatty acids and the side chain of the bile acid intermediates di- and trihydroxycoprostanic acids (DHCA and THCA). Also active with medium and long straight chain 3-oxoacyl-CoAs. Stimulates the microsomal conversion of 7-dehydrocholesterol to cholesterol and transfers phosphatidylcholine and 7-dehydrocholesterol between membrances, in vitro. Isoforms SCP2 and SCPx cooperate in peroxisomal oxidation of certain naturally occurring tetramethyl-branched fatty acyl-CoAs.</text>
</comment>
<evidence type="ECO:0000256" key="34">
    <source>
        <dbReference type="ARBA" id="ARBA00049270"/>
    </source>
</evidence>
<evidence type="ECO:0000256" key="9">
    <source>
        <dbReference type="ARBA" id="ARBA00023098"/>
    </source>
</evidence>
<evidence type="ECO:0000256" key="18">
    <source>
        <dbReference type="ARBA" id="ARBA00029287"/>
    </source>
</evidence>
<proteinExistence type="predicted"/>
<comment type="catalytic activity">
    <reaction evidence="18">
        <text>7-dehydrocholesterol(in) = 7-dehydrocholesterol(out)</text>
        <dbReference type="Rhea" id="RHEA:62960"/>
        <dbReference type="ChEBI" id="CHEBI:17759"/>
    </reaction>
</comment>
<evidence type="ECO:0000256" key="32">
    <source>
        <dbReference type="ARBA" id="ARBA00049178"/>
    </source>
</evidence>
<comment type="subcellular location">
    <subcellularLocation>
        <location evidence="2">Cytoplasm</location>
    </subcellularLocation>
    <subcellularLocation>
        <location evidence="1">Peroxisome</location>
    </subcellularLocation>
</comment>
<evidence type="ECO:0000256" key="15">
    <source>
        <dbReference type="ARBA" id="ARBA00024471"/>
    </source>
</evidence>
<keyword evidence="11" id="KW-0576">Peroxisome</keyword>
<evidence type="ECO:0000256" key="3">
    <source>
        <dbReference type="ARBA" id="ARBA00012352"/>
    </source>
</evidence>
<comment type="catalytic activity">
    <reaction evidence="33">
        <text>hexadecanoyl-CoA + acetyl-CoA = 3-oxooctadecanoyl-CoA + CoA</text>
        <dbReference type="Rhea" id="RHEA:35279"/>
        <dbReference type="ChEBI" id="CHEBI:57287"/>
        <dbReference type="ChEBI" id="CHEBI:57288"/>
        <dbReference type="ChEBI" id="CHEBI:57379"/>
        <dbReference type="ChEBI" id="CHEBI:71407"/>
    </reaction>
    <physiologicalReaction direction="right-to-left" evidence="33">
        <dbReference type="Rhea" id="RHEA:35281"/>
    </physiologicalReaction>
</comment>
<keyword evidence="5" id="KW-0813">Transport</keyword>
<comment type="catalytic activity">
    <reaction evidence="30">
        <text>decanoyl-CoA + acetyl-CoA = 3-oxododecanoyl-CoA + CoA</text>
        <dbReference type="Rhea" id="RHEA:31183"/>
        <dbReference type="ChEBI" id="CHEBI:57287"/>
        <dbReference type="ChEBI" id="CHEBI:57288"/>
        <dbReference type="ChEBI" id="CHEBI:61430"/>
        <dbReference type="ChEBI" id="CHEBI:62615"/>
    </reaction>
    <physiologicalReaction direction="right-to-left" evidence="30">
        <dbReference type="Rhea" id="RHEA:31185"/>
    </physiologicalReaction>
</comment>
<dbReference type="Pfam" id="PF00108">
    <property type="entry name" value="Thiolase_N"/>
    <property type="match status" value="1"/>
</dbReference>
<keyword evidence="12" id="KW-0012">Acyltransferase</keyword>
<comment type="catalytic activity">
    <reaction evidence="16">
        <text>choloyl-CoA + propanoyl-CoA = 3alpha,7alpha,12alpha-trihydroxy-24-oxo-5beta-cholestan-26-oyl-CoA + CoA</text>
        <dbReference type="Rhea" id="RHEA:16865"/>
        <dbReference type="ChEBI" id="CHEBI:57287"/>
        <dbReference type="ChEBI" id="CHEBI:57373"/>
        <dbReference type="ChEBI" id="CHEBI:57392"/>
        <dbReference type="ChEBI" id="CHEBI:58507"/>
        <dbReference type="EC" id="2.3.1.176"/>
    </reaction>
    <physiologicalReaction direction="right-to-left" evidence="16">
        <dbReference type="Rhea" id="RHEA:16867"/>
    </physiologicalReaction>
</comment>
<dbReference type="EC" id="2.3.1.16" evidence="14"/>
<reference evidence="40 41" key="1">
    <citation type="journal article" date="2018" name="Elife">
        <title>Firefly genomes illuminate parallel origins of bioluminescence in beetles.</title>
        <authorList>
            <person name="Fallon T.R."/>
            <person name="Lower S.E."/>
            <person name="Chang C.H."/>
            <person name="Bessho-Uehara M."/>
            <person name="Martin G.J."/>
            <person name="Bewick A.J."/>
            <person name="Behringer M."/>
            <person name="Debat H.J."/>
            <person name="Wong I."/>
            <person name="Day J.C."/>
            <person name="Suvorov A."/>
            <person name="Silva C.J."/>
            <person name="Stanger-Hall K.F."/>
            <person name="Hall D.W."/>
            <person name="Schmitz R.J."/>
            <person name="Nelson D.R."/>
            <person name="Lewis S.M."/>
            <person name="Shigenobu S."/>
            <person name="Bybee S.M."/>
            <person name="Larracuente A.M."/>
            <person name="Oba Y."/>
            <person name="Weng J.K."/>
        </authorList>
    </citation>
    <scope>NUCLEOTIDE SEQUENCE [LARGE SCALE GENOMIC DNA]</scope>
    <source>
        <strain evidence="40">1611_PpyrPB1</strain>
        <tissue evidence="40">Whole body</tissue>
    </source>
</reference>
<feature type="domain" description="Thiolase N-terminal" evidence="37">
    <location>
        <begin position="6"/>
        <end position="226"/>
    </location>
</feature>
<name>A0A5N4B6N7_PHOPY</name>
<dbReference type="Gene3D" id="3.40.47.10">
    <property type="match status" value="1"/>
</dbReference>
<comment type="catalytic activity">
    <reaction evidence="29">
        <text>hexanoyl-CoA + acetyl-CoA = 3-oxooctanoyl-CoA + CoA</text>
        <dbReference type="Rhea" id="RHEA:31203"/>
        <dbReference type="ChEBI" id="CHEBI:57287"/>
        <dbReference type="ChEBI" id="CHEBI:57288"/>
        <dbReference type="ChEBI" id="CHEBI:62619"/>
        <dbReference type="ChEBI" id="CHEBI:62620"/>
    </reaction>
    <physiologicalReaction direction="right-to-left" evidence="29">
        <dbReference type="Rhea" id="RHEA:31205"/>
    </physiologicalReaction>
</comment>
<keyword evidence="8" id="KW-0445">Lipid transport</keyword>
<dbReference type="GO" id="GO:0050633">
    <property type="term" value="F:acetyl-CoA C-myristoyltransferase activity"/>
    <property type="evidence" value="ECO:0007669"/>
    <property type="project" value="UniProtKB-EC"/>
</dbReference>
<keyword evidence="9" id="KW-0443">Lipid metabolism</keyword>
<dbReference type="InterPro" id="IPR020616">
    <property type="entry name" value="Thiolase_N"/>
</dbReference>
<evidence type="ECO:0000256" key="10">
    <source>
        <dbReference type="ARBA" id="ARBA00023121"/>
    </source>
</evidence>
<evidence type="ECO:0000256" key="13">
    <source>
        <dbReference type="ARBA" id="ARBA00024058"/>
    </source>
</evidence>
<comment type="catalytic activity">
    <reaction evidence="32">
        <text>an acyl-CoA + acetyl-CoA = a 3-oxoacyl-CoA + CoA</text>
        <dbReference type="Rhea" id="RHEA:21564"/>
        <dbReference type="ChEBI" id="CHEBI:57287"/>
        <dbReference type="ChEBI" id="CHEBI:57288"/>
        <dbReference type="ChEBI" id="CHEBI:58342"/>
        <dbReference type="ChEBI" id="CHEBI:90726"/>
        <dbReference type="EC" id="2.3.1.16"/>
    </reaction>
    <physiologicalReaction direction="right-to-left" evidence="32">
        <dbReference type="Rhea" id="RHEA:21566"/>
    </physiologicalReaction>
</comment>
<keyword evidence="7" id="KW-0808">Transferase</keyword>
<dbReference type="EC" id="2.3.1.155" evidence="13"/>
<evidence type="ECO:0000256" key="29">
    <source>
        <dbReference type="ARBA" id="ARBA00048001"/>
    </source>
</evidence>
<evidence type="ECO:0000256" key="14">
    <source>
        <dbReference type="ARBA" id="ARBA00024073"/>
    </source>
</evidence>
<dbReference type="FunFam" id="3.40.47.10:FF:000016">
    <property type="entry name" value="Non-specific lipid-transfer protein"/>
    <property type="match status" value="1"/>
</dbReference>
<comment type="caution">
    <text evidence="40">The sequence shown here is derived from an EMBL/GenBank/DDBJ whole genome shotgun (WGS) entry which is preliminary data.</text>
</comment>
<dbReference type="InterPro" id="IPR055140">
    <property type="entry name" value="Thiolase_C_2"/>
</dbReference>
<dbReference type="Proteomes" id="UP000327044">
    <property type="component" value="Unassembled WGS sequence"/>
</dbReference>
<comment type="catalytic activity">
    <reaction evidence="17">
        <text>3-oxo-(9Z-octadecenoyl)-CoA + CoA = (7Z)-hexadecenoyl-CoA + acetyl-CoA</text>
        <dbReference type="Rhea" id="RHEA:47400"/>
        <dbReference type="ChEBI" id="CHEBI:57287"/>
        <dbReference type="ChEBI" id="CHEBI:57288"/>
        <dbReference type="ChEBI" id="CHEBI:87695"/>
        <dbReference type="ChEBI" id="CHEBI:87698"/>
    </reaction>
    <physiologicalReaction direction="left-to-right" evidence="17">
        <dbReference type="Rhea" id="RHEA:47401"/>
    </physiologicalReaction>
</comment>
<comment type="function">
    <text evidence="26">Mediates the transfer of all common phospholipids, cholesterol and gangliosides from the endoplasmic reticulum to the plasma membrane. May play a role in regulating steroidogenesis. Stimulates the microsomal conversion of 7-dehydrocholesterol to cholesterol. Also binds fatty acids and fatty acyl Coenzyme A (CoA) such as phytanoyl-CoA. Involved in the regulation phospholipid synthesis in endoplasmic reticulum enhancing the incorporation of exogenous fatty acid into glycerides. Seems to stimulate the rate-limiting step in phosphatidic acid formation mediated by GPAT3. Isoforms SCP2 and SCPx cooperate in peroxisomal oxidation of certain naturally occurring tetramethyl-branched fatty acyl-CoAs.</text>
</comment>
<evidence type="ECO:0000256" key="33">
    <source>
        <dbReference type="ARBA" id="ARBA00049268"/>
    </source>
</evidence>
<dbReference type="GO" id="GO:0006869">
    <property type="term" value="P:lipid transport"/>
    <property type="evidence" value="ECO:0007669"/>
    <property type="project" value="UniProtKB-KW"/>
</dbReference>
<evidence type="ECO:0000259" key="38">
    <source>
        <dbReference type="Pfam" id="PF02036"/>
    </source>
</evidence>
<feature type="domain" description="Thiolase C-terminal" evidence="39">
    <location>
        <begin position="264"/>
        <end position="380"/>
    </location>
</feature>
<dbReference type="SUPFAM" id="SSF53901">
    <property type="entry name" value="Thiolase-like"/>
    <property type="match status" value="2"/>
</dbReference>
<comment type="catalytic activity">
    <reaction evidence="36">
        <text>octanoyl-CoA + acetyl-CoA = 3-oxodecanoyl-CoA + CoA</text>
        <dbReference type="Rhea" id="RHEA:31087"/>
        <dbReference type="ChEBI" id="CHEBI:57287"/>
        <dbReference type="ChEBI" id="CHEBI:57288"/>
        <dbReference type="ChEBI" id="CHEBI:57386"/>
        <dbReference type="ChEBI" id="CHEBI:62548"/>
    </reaction>
    <physiologicalReaction direction="right-to-left" evidence="36">
        <dbReference type="Rhea" id="RHEA:31089"/>
    </physiologicalReaction>
</comment>
<accession>A0A5N4B6N7</accession>
<keyword evidence="10" id="KW-0446">Lipid-binding</keyword>
<evidence type="ECO:0000256" key="31">
    <source>
        <dbReference type="ARBA" id="ARBA00048553"/>
    </source>
</evidence>
<evidence type="ECO:0000256" key="5">
    <source>
        <dbReference type="ARBA" id="ARBA00022448"/>
    </source>
</evidence>
<evidence type="ECO:0000256" key="23">
    <source>
        <dbReference type="ARBA" id="ARBA00032093"/>
    </source>
</evidence>
<dbReference type="NCBIfam" id="NF006102">
    <property type="entry name" value="PRK08256.1"/>
    <property type="match status" value="1"/>
</dbReference>
<evidence type="ECO:0000256" key="7">
    <source>
        <dbReference type="ARBA" id="ARBA00022679"/>
    </source>
</evidence>
<dbReference type="GO" id="GO:0005777">
    <property type="term" value="C:peroxisome"/>
    <property type="evidence" value="ECO:0007669"/>
    <property type="project" value="UniProtKB-SubCell"/>
</dbReference>
<dbReference type="PANTHER" id="PTHR42870:SF1">
    <property type="entry name" value="NON-SPECIFIC LIPID-TRANSFER PROTEIN-LIKE 2"/>
    <property type="match status" value="1"/>
</dbReference>
<evidence type="ECO:0000256" key="11">
    <source>
        <dbReference type="ARBA" id="ARBA00023140"/>
    </source>
</evidence>
<comment type="catalytic activity">
    <reaction evidence="34">
        <text>dodecanoyl-CoA + acetyl-CoA = 3-oxotetradecanoyl-CoA + CoA</text>
        <dbReference type="Rhea" id="RHEA:31091"/>
        <dbReference type="ChEBI" id="CHEBI:57287"/>
        <dbReference type="ChEBI" id="CHEBI:57288"/>
        <dbReference type="ChEBI" id="CHEBI:57375"/>
        <dbReference type="ChEBI" id="CHEBI:62543"/>
    </reaction>
    <physiologicalReaction direction="right-to-left" evidence="34">
        <dbReference type="Rhea" id="RHEA:31093"/>
    </physiologicalReaction>
</comment>
<evidence type="ECO:0000256" key="20">
    <source>
        <dbReference type="ARBA" id="ARBA00030851"/>
    </source>
</evidence>
<evidence type="ECO:0000256" key="25">
    <source>
        <dbReference type="ARBA" id="ARBA00033178"/>
    </source>
</evidence>
<evidence type="ECO:0000256" key="2">
    <source>
        <dbReference type="ARBA" id="ARBA00004496"/>
    </source>
</evidence>
<evidence type="ECO:0000256" key="4">
    <source>
        <dbReference type="ARBA" id="ARBA00014545"/>
    </source>
</evidence>
<evidence type="ECO:0000256" key="26">
    <source>
        <dbReference type="ARBA" id="ARBA00045738"/>
    </source>
</evidence>
<evidence type="ECO:0000256" key="27">
    <source>
        <dbReference type="ARBA" id="ARBA00045994"/>
    </source>
</evidence>
<comment type="catalytic activity">
    <reaction evidence="35">
        <text>3-oxohexadecanedioyl-CoA + CoA = tetradecanedioyl-CoA + acetyl-CoA</text>
        <dbReference type="Rhea" id="RHEA:40343"/>
        <dbReference type="ChEBI" id="CHEBI:57287"/>
        <dbReference type="ChEBI" id="CHEBI:57288"/>
        <dbReference type="ChEBI" id="CHEBI:77081"/>
        <dbReference type="ChEBI" id="CHEBI:77084"/>
    </reaction>
    <physiologicalReaction direction="left-to-right" evidence="35">
        <dbReference type="Rhea" id="RHEA:40344"/>
    </physiologicalReaction>
</comment>
<evidence type="ECO:0000256" key="28">
    <source>
        <dbReference type="ARBA" id="ARBA00047485"/>
    </source>
</evidence>
<protein>
    <recommendedName>
        <fullName evidence="4">Sterol carrier protein 2</fullName>
        <ecNumber evidence="13">2.3.1.155</ecNumber>
        <ecNumber evidence="14">2.3.1.16</ecNumber>
        <ecNumber evidence="3">2.3.1.176</ecNumber>
    </recommendedName>
    <alternativeName>
        <fullName evidence="23">Acetyl-CoA C-myristoyltransferase</fullName>
    </alternativeName>
    <alternativeName>
        <fullName evidence="20">Non-specific lipid-transfer protein</fullName>
    </alternativeName>
    <alternativeName>
        <fullName evidence="24">Propanoyl-CoA C-acyltransferase</fullName>
    </alternativeName>
    <alternativeName>
        <fullName evidence="19">SCP-2/3-oxoacyl-CoA thiolase</fullName>
    </alternativeName>
    <alternativeName>
        <fullName evidence="21">SCP-2/thiolase</fullName>
    </alternativeName>
    <alternativeName>
        <fullName evidence="22">SCP-chi</fullName>
    </alternativeName>
    <alternativeName>
        <fullName evidence="25">Sterol carrier protein X</fullName>
    </alternativeName>
</protein>
<dbReference type="FunCoup" id="A0A5N4B6N7">
    <property type="interactions" value="1418"/>
</dbReference>
<dbReference type="Gene3D" id="3.30.1050.10">
    <property type="entry name" value="SCP2 sterol-binding domain"/>
    <property type="match status" value="1"/>
</dbReference>
<feature type="domain" description="SCP2" evidence="38">
    <location>
        <begin position="430"/>
        <end position="513"/>
    </location>
</feature>
<dbReference type="Pfam" id="PF22691">
    <property type="entry name" value="Thiolase_C_1"/>
    <property type="match status" value="1"/>
</dbReference>
<evidence type="ECO:0000313" key="40">
    <source>
        <dbReference type="EMBL" id="KAB0805213.1"/>
    </source>
</evidence>
<dbReference type="GO" id="GO:0003988">
    <property type="term" value="F:acetyl-CoA C-acyltransferase activity"/>
    <property type="evidence" value="ECO:0007669"/>
    <property type="project" value="UniProtKB-EC"/>
</dbReference>